<dbReference type="InterPro" id="IPR029510">
    <property type="entry name" value="Ald_DH_CS_GLU"/>
</dbReference>
<evidence type="ECO:0000313" key="6">
    <source>
        <dbReference type="Proteomes" id="UP000515788"/>
    </source>
</evidence>
<dbReference type="GO" id="GO:0004777">
    <property type="term" value="F:succinate-semialdehyde dehydrogenase (NAD+) activity"/>
    <property type="evidence" value="ECO:0007669"/>
    <property type="project" value="TreeGrafter"/>
</dbReference>
<dbReference type="GO" id="GO:0009450">
    <property type="term" value="P:gamma-aminobutyric acid catabolic process"/>
    <property type="evidence" value="ECO:0007669"/>
    <property type="project" value="TreeGrafter"/>
</dbReference>
<dbReference type="KEGG" id="tgb:HG536_0D02400"/>
<evidence type="ECO:0000256" key="3">
    <source>
        <dbReference type="RuleBase" id="RU003345"/>
    </source>
</evidence>
<feature type="domain" description="Aldehyde dehydrogenase" evidence="4">
    <location>
        <begin position="48"/>
        <end position="504"/>
    </location>
</feature>
<protein>
    <recommendedName>
        <fullName evidence="4">Aldehyde dehydrogenase domain-containing protein</fullName>
    </recommendedName>
</protein>
<dbReference type="Gene3D" id="3.40.605.10">
    <property type="entry name" value="Aldehyde Dehydrogenase, Chain A, domain 1"/>
    <property type="match status" value="1"/>
</dbReference>
<proteinExistence type="inferred from homology"/>
<dbReference type="GeneID" id="59325885"/>
<name>A0A7G3ZGT2_9SACH</name>
<dbReference type="Gene3D" id="3.40.309.10">
    <property type="entry name" value="Aldehyde Dehydrogenase, Chain A, domain 2"/>
    <property type="match status" value="1"/>
</dbReference>
<dbReference type="InterPro" id="IPR015590">
    <property type="entry name" value="Aldehyde_DH_dom"/>
</dbReference>
<gene>
    <name evidence="5" type="ORF">HG536_0D02400</name>
</gene>
<dbReference type="InterPro" id="IPR050740">
    <property type="entry name" value="Aldehyde_DH_Superfamily"/>
</dbReference>
<organism evidence="5 6">
    <name type="scientific">Torulaspora globosa</name>
    <dbReference type="NCBI Taxonomy" id="48254"/>
    <lineage>
        <taxon>Eukaryota</taxon>
        <taxon>Fungi</taxon>
        <taxon>Dikarya</taxon>
        <taxon>Ascomycota</taxon>
        <taxon>Saccharomycotina</taxon>
        <taxon>Saccharomycetes</taxon>
        <taxon>Saccharomycetales</taxon>
        <taxon>Saccharomycetaceae</taxon>
        <taxon>Torulaspora</taxon>
    </lineage>
</organism>
<evidence type="ECO:0000256" key="1">
    <source>
        <dbReference type="ARBA" id="ARBA00023002"/>
    </source>
</evidence>
<evidence type="ECO:0000313" key="5">
    <source>
        <dbReference type="EMBL" id="QLL32718.1"/>
    </source>
</evidence>
<dbReference type="RefSeq" id="XP_037139392.1">
    <property type="nucleotide sequence ID" value="XM_037283496.1"/>
</dbReference>
<feature type="active site" evidence="2">
    <location>
        <position position="286"/>
    </location>
</feature>
<dbReference type="AlphaFoldDB" id="A0A7G3ZGT2"/>
<dbReference type="FunFam" id="3.40.605.10:FF:000063">
    <property type="entry name" value="Succinate-semialdehyde dehydrogenase, mitochondrial"/>
    <property type="match status" value="1"/>
</dbReference>
<sequence length="508" mass="55674">MPAEALQMLRILSLQARRNLPLTGSRWFSSSFTDPDLFKNKAFIDGEWIEKAESFEVRNPSTQEVIGQISSCGSEDFQNAVNAATVAYDTFRHTTPEYRSQVLYNIYELATANQEDLARLITLETGKPFRNSLGEVAYSANTFKWFAEEANRLYGSVLSATSSVDRQMLHVKRPLGVIGVMTSWNSPNAVVARKLAPALAAGNACVIRPALETPLSALALGWLCEQAGLPAGVCNILPSKHKDAGKYLCSNPQVKKIVYSGSKELGRSLMMQCVNDNPTVKKFSMELSGNAPFIILEDADIDKALDDIIDFKFGQYAQTCANRIFAHRKIYEQFAARLTERIEEVFHLGDGFDKGVTHGPLINVEAVERISAFVGKAKQSGARVLTGGSRAEALGPLFYRPTVLADVDASMEIFHKEFYGPVASLIKFNDAEDAIRMASNVDLAPAGFLYTNDIKRAYLVATELKAKIVSINTCEISNCAISAAGTGNGISKYGLEEYTETKSIVLEP</sequence>
<accession>A0A7G3ZGT2</accession>
<dbReference type="InterPro" id="IPR016161">
    <property type="entry name" value="Ald_DH/histidinol_DH"/>
</dbReference>
<reference evidence="5 6" key="1">
    <citation type="submission" date="2020-06" db="EMBL/GenBank/DDBJ databases">
        <title>The yeast mating-type switching endonuclease HO is a domesticated member of an unorthodox homing genetic element family.</title>
        <authorList>
            <person name="Coughlan A.Y."/>
            <person name="Lombardi L."/>
            <person name="Braun-Galleani S."/>
            <person name="Martos A.R."/>
            <person name="Galeote V."/>
            <person name="Bigey F."/>
            <person name="Dequin S."/>
            <person name="Byrne K.P."/>
            <person name="Wolfe K.H."/>
        </authorList>
    </citation>
    <scope>NUCLEOTIDE SEQUENCE [LARGE SCALE GENOMIC DNA]</scope>
    <source>
        <strain evidence="5 6">CBS764</strain>
    </source>
</reference>
<dbReference type="OrthoDB" id="310895at2759"/>
<dbReference type="InterPro" id="IPR016163">
    <property type="entry name" value="Ald_DH_C"/>
</dbReference>
<dbReference type="PANTHER" id="PTHR43353:SF5">
    <property type="entry name" value="SUCCINATE-SEMIALDEHYDE DEHYDROGENASE, MITOCHONDRIAL"/>
    <property type="match status" value="1"/>
</dbReference>
<keyword evidence="6" id="KW-1185">Reference proteome</keyword>
<dbReference type="EMBL" id="CP059249">
    <property type="protein sequence ID" value="QLL32718.1"/>
    <property type="molecule type" value="Genomic_DNA"/>
</dbReference>
<evidence type="ECO:0000256" key="2">
    <source>
        <dbReference type="PROSITE-ProRule" id="PRU10007"/>
    </source>
</evidence>
<dbReference type="InterPro" id="IPR016162">
    <property type="entry name" value="Ald_DH_N"/>
</dbReference>
<dbReference type="SUPFAM" id="SSF53720">
    <property type="entry name" value="ALDH-like"/>
    <property type="match status" value="1"/>
</dbReference>
<dbReference type="CDD" id="cd07103">
    <property type="entry name" value="ALDH_F5_SSADH_GabD"/>
    <property type="match status" value="1"/>
</dbReference>
<dbReference type="Proteomes" id="UP000515788">
    <property type="component" value="Chromosome 4"/>
</dbReference>
<dbReference type="Pfam" id="PF00171">
    <property type="entry name" value="Aldedh"/>
    <property type="match status" value="1"/>
</dbReference>
<dbReference type="PANTHER" id="PTHR43353">
    <property type="entry name" value="SUCCINATE-SEMIALDEHYDE DEHYDROGENASE, MITOCHONDRIAL"/>
    <property type="match status" value="1"/>
</dbReference>
<keyword evidence="1 3" id="KW-0560">Oxidoreductase</keyword>
<evidence type="ECO:0000259" key="4">
    <source>
        <dbReference type="Pfam" id="PF00171"/>
    </source>
</evidence>
<dbReference type="PROSITE" id="PS00687">
    <property type="entry name" value="ALDEHYDE_DEHYDR_GLU"/>
    <property type="match status" value="1"/>
</dbReference>
<comment type="similarity">
    <text evidence="3">Belongs to the aldehyde dehydrogenase family.</text>
</comment>